<sequence>MSRHLPHKKSQNLLHLHFLTCVKKKIPPYFLYRQFGRGPTVLLASAEIRWLPTIHIRRNKIWKRSVCLAPVKSFSTGKQILVEILRAKYSLDAVTNSGKIFDIYMQMNVTNQTRERGGFPNPNRCTEWYIQLKNK</sequence>
<dbReference type="EMBL" id="BPLR01015779">
    <property type="protein sequence ID" value="GIY78672.1"/>
    <property type="molecule type" value="Genomic_DNA"/>
</dbReference>
<evidence type="ECO:0000313" key="1">
    <source>
        <dbReference type="EMBL" id="GIY78672.1"/>
    </source>
</evidence>
<accession>A0AAV4W7D5</accession>
<dbReference type="AlphaFoldDB" id="A0AAV4W7D5"/>
<evidence type="ECO:0008006" key="3">
    <source>
        <dbReference type="Google" id="ProtNLM"/>
    </source>
</evidence>
<dbReference type="Proteomes" id="UP001054945">
    <property type="component" value="Unassembled WGS sequence"/>
</dbReference>
<reference evidence="1 2" key="1">
    <citation type="submission" date="2021-06" db="EMBL/GenBank/DDBJ databases">
        <title>Caerostris extrusa draft genome.</title>
        <authorList>
            <person name="Kono N."/>
            <person name="Arakawa K."/>
        </authorList>
    </citation>
    <scope>NUCLEOTIDE SEQUENCE [LARGE SCALE GENOMIC DNA]</scope>
</reference>
<organism evidence="1 2">
    <name type="scientific">Caerostris extrusa</name>
    <name type="common">Bark spider</name>
    <name type="synonym">Caerostris bankana</name>
    <dbReference type="NCBI Taxonomy" id="172846"/>
    <lineage>
        <taxon>Eukaryota</taxon>
        <taxon>Metazoa</taxon>
        <taxon>Ecdysozoa</taxon>
        <taxon>Arthropoda</taxon>
        <taxon>Chelicerata</taxon>
        <taxon>Arachnida</taxon>
        <taxon>Araneae</taxon>
        <taxon>Araneomorphae</taxon>
        <taxon>Entelegynae</taxon>
        <taxon>Araneoidea</taxon>
        <taxon>Araneidae</taxon>
        <taxon>Caerostris</taxon>
    </lineage>
</organism>
<gene>
    <name evidence="1" type="ORF">CEXT_292591</name>
</gene>
<evidence type="ECO:0000313" key="2">
    <source>
        <dbReference type="Proteomes" id="UP001054945"/>
    </source>
</evidence>
<proteinExistence type="predicted"/>
<keyword evidence="2" id="KW-1185">Reference proteome</keyword>
<name>A0AAV4W7D5_CAEEX</name>
<protein>
    <recommendedName>
        <fullName evidence="3">LAGLIDADG homing endonuclease</fullName>
    </recommendedName>
</protein>
<comment type="caution">
    <text evidence="1">The sequence shown here is derived from an EMBL/GenBank/DDBJ whole genome shotgun (WGS) entry which is preliminary data.</text>
</comment>